<accession>A0AAU7VKI5</accession>
<organism evidence="2">
    <name type="scientific">Proteinivorax tanatarense</name>
    <dbReference type="NCBI Taxonomy" id="1260629"/>
    <lineage>
        <taxon>Bacteria</taxon>
        <taxon>Bacillati</taxon>
        <taxon>Bacillota</taxon>
        <taxon>Clostridia</taxon>
        <taxon>Eubacteriales</taxon>
        <taxon>Proteinivoracaceae</taxon>
        <taxon>Proteinivorax</taxon>
    </lineage>
</organism>
<evidence type="ECO:0000313" key="2">
    <source>
        <dbReference type="EMBL" id="XBX74574.1"/>
    </source>
</evidence>
<name>A0AAU7VKI5_9FIRM</name>
<proteinExistence type="predicted"/>
<reference evidence="2" key="1">
    <citation type="journal article" date="2013" name="Extremophiles">
        <title>Proteinivorax tanatarense gen. nov., sp. nov., an anaerobic, haloalkaliphilic, proteolytic bacterium isolated from a decaying algal bloom, and proposal of Proteinivoraceae fam. nov.</title>
        <authorList>
            <person name="Kevbrin V."/>
            <person name="Boltyanskaya Y."/>
            <person name="Zhilina T."/>
            <person name="Kolganova T."/>
            <person name="Lavrentjeva E."/>
            <person name="Kuznetsov B."/>
        </authorList>
    </citation>
    <scope>NUCLEOTIDE SEQUENCE</scope>
    <source>
        <strain evidence="2">Z-910T</strain>
    </source>
</reference>
<keyword evidence="1" id="KW-0812">Transmembrane</keyword>
<keyword evidence="1" id="KW-1133">Transmembrane helix</keyword>
<feature type="transmembrane region" description="Helical" evidence="1">
    <location>
        <begin position="6"/>
        <end position="23"/>
    </location>
</feature>
<evidence type="ECO:0000256" key="1">
    <source>
        <dbReference type="SAM" id="Phobius"/>
    </source>
</evidence>
<dbReference type="AlphaFoldDB" id="A0AAU7VKI5"/>
<feature type="transmembrane region" description="Helical" evidence="1">
    <location>
        <begin position="84"/>
        <end position="101"/>
    </location>
</feature>
<feature type="transmembrane region" description="Helical" evidence="1">
    <location>
        <begin position="30"/>
        <end position="50"/>
    </location>
</feature>
<gene>
    <name evidence="2" type="ORF">PRVXT_002621</name>
</gene>
<dbReference type="RefSeq" id="WP_350343326.1">
    <property type="nucleotide sequence ID" value="NZ_CP158367.1"/>
</dbReference>
<sequence>MEGFMIIQVFALTILGGLLTFYINHNLEKGPVFASAVLALLSGITFPAIFGADTGMTLATAVTAASYAGMSGKNRVRNFKEMTVALIFLSIIFVVSINAFAGIGGKLGTIACISVLSLYGAKAVYRQISGGTKGAQATE</sequence>
<keyword evidence="1" id="KW-0472">Membrane</keyword>
<dbReference type="EMBL" id="CP158367">
    <property type="protein sequence ID" value="XBX74574.1"/>
    <property type="molecule type" value="Genomic_DNA"/>
</dbReference>
<protein>
    <submittedName>
        <fullName evidence="2">Uncharacterized protein</fullName>
    </submittedName>
</protein>
<reference evidence="2" key="2">
    <citation type="submission" date="2024-06" db="EMBL/GenBank/DDBJ databases">
        <authorList>
            <person name="Petrova K.O."/>
            <person name="Toshchakov S.V."/>
            <person name="Boltjanskaja Y.V."/>
            <person name="Kevbrin V."/>
        </authorList>
    </citation>
    <scope>NUCLEOTIDE SEQUENCE</scope>
    <source>
        <strain evidence="2">Z-910T</strain>
    </source>
</reference>